<dbReference type="Proteomes" id="UP000240009">
    <property type="component" value="Unassembled WGS sequence"/>
</dbReference>
<comment type="caution">
    <text evidence="1">The sequence shown here is derived from an EMBL/GenBank/DDBJ whole genome shotgun (WGS) entry which is preliminary data.</text>
</comment>
<evidence type="ECO:0000313" key="2">
    <source>
        <dbReference type="Proteomes" id="UP000240009"/>
    </source>
</evidence>
<organism evidence="1 2">
    <name type="scientific">Blastopirellula marina</name>
    <dbReference type="NCBI Taxonomy" id="124"/>
    <lineage>
        <taxon>Bacteria</taxon>
        <taxon>Pseudomonadati</taxon>
        <taxon>Planctomycetota</taxon>
        <taxon>Planctomycetia</taxon>
        <taxon>Pirellulales</taxon>
        <taxon>Pirellulaceae</taxon>
        <taxon>Blastopirellula</taxon>
    </lineage>
</organism>
<dbReference type="EMBL" id="PUIA01000016">
    <property type="protein sequence ID" value="PQO38792.1"/>
    <property type="molecule type" value="Genomic_DNA"/>
</dbReference>
<reference evidence="1 2" key="1">
    <citation type="submission" date="2018-02" db="EMBL/GenBank/DDBJ databases">
        <title>Comparative genomes isolates from brazilian mangrove.</title>
        <authorList>
            <person name="Araujo J.E."/>
            <person name="Taketani R.G."/>
            <person name="Silva M.C.P."/>
            <person name="Loureco M.V."/>
            <person name="Andreote F.D."/>
        </authorList>
    </citation>
    <scope>NUCLEOTIDE SEQUENCE [LARGE SCALE GENOMIC DNA]</scope>
    <source>
        <strain evidence="1 2">HEX-2 MGV</strain>
    </source>
</reference>
<proteinExistence type="predicted"/>
<dbReference type="RefSeq" id="WP_105349992.1">
    <property type="nucleotide sequence ID" value="NZ_PUIA01000016.1"/>
</dbReference>
<accession>A0A2S8G2W1</accession>
<dbReference type="AlphaFoldDB" id="A0A2S8G2W1"/>
<protein>
    <submittedName>
        <fullName evidence="1">Uncharacterized protein</fullName>
    </submittedName>
</protein>
<dbReference type="OrthoDB" id="279844at2"/>
<sequence>MSTIPEYSNAGELAWLIERLPEVKTRHPRAEANYYGAASEVAKQLGKPADSIQTGASWLHGWIWDPIQFPEQVTDVKLRWFRHLLARQDQVELLKRSGYTDVHAVGSPYIYASSEETQRRPNSLLVMPYHSLPHTVHDLNEETYADEIAALKSEFDVIVACISGTCLKRGMWKDAFEKQGIPWIRGAKQDDQNALCRMATLFRSFECMTTHTIGSHVAYAGYSGCRVSFHGTYFEPNENVYRYAPDYHGKPQLLAANLHKCSQNFLREQFPQFWAHPREGFSDYHWYANQLGEPNRCSPEELAELLNWSPSLLGFAQIRADWAAKDLKVWMKKIRSRLIGPAASTEKL</sequence>
<name>A0A2S8G2W1_9BACT</name>
<evidence type="ECO:0000313" key="1">
    <source>
        <dbReference type="EMBL" id="PQO38792.1"/>
    </source>
</evidence>
<gene>
    <name evidence="1" type="ORF">C5Y96_02680</name>
</gene>